<feature type="transmembrane region" description="Helical" evidence="8">
    <location>
        <begin position="310"/>
        <end position="328"/>
    </location>
</feature>
<keyword evidence="7 8" id="KW-0472">Membrane</keyword>
<dbReference type="PANTHER" id="PTHR33908:SF11">
    <property type="entry name" value="MEMBRANE PROTEIN"/>
    <property type="match status" value="1"/>
</dbReference>
<evidence type="ECO:0000256" key="2">
    <source>
        <dbReference type="ARBA" id="ARBA00022475"/>
    </source>
</evidence>
<dbReference type="RefSeq" id="WP_154495320.1">
    <property type="nucleotide sequence ID" value="NZ_VUMU01000003.1"/>
</dbReference>
<evidence type="ECO:0000256" key="4">
    <source>
        <dbReference type="ARBA" id="ARBA00022679"/>
    </source>
</evidence>
<feature type="transmembrane region" description="Helical" evidence="8">
    <location>
        <begin position="163"/>
        <end position="182"/>
    </location>
</feature>
<comment type="subcellular location">
    <subcellularLocation>
        <location evidence="1">Cell membrane</location>
        <topology evidence="1">Multi-pass membrane protein</topology>
    </subcellularLocation>
</comment>
<evidence type="ECO:0000256" key="3">
    <source>
        <dbReference type="ARBA" id="ARBA00022676"/>
    </source>
</evidence>
<keyword evidence="10" id="KW-1185">Reference proteome</keyword>
<feature type="transmembrane region" description="Helical" evidence="8">
    <location>
        <begin position="391"/>
        <end position="407"/>
    </location>
</feature>
<name>A0A6L5YHF1_9FIRM</name>
<evidence type="ECO:0000256" key="7">
    <source>
        <dbReference type="ARBA" id="ARBA00023136"/>
    </source>
</evidence>
<feature type="transmembrane region" description="Helical" evidence="8">
    <location>
        <begin position="363"/>
        <end position="385"/>
    </location>
</feature>
<keyword evidence="4" id="KW-0808">Transferase</keyword>
<keyword evidence="5 8" id="KW-0812">Transmembrane</keyword>
<dbReference type="Pfam" id="PF09913">
    <property type="entry name" value="DUF2142"/>
    <property type="match status" value="1"/>
</dbReference>
<dbReference type="AlphaFoldDB" id="A0A6L5YHF1"/>
<dbReference type="InterPro" id="IPR050297">
    <property type="entry name" value="LipidA_mod_glycosyltrf_83"/>
</dbReference>
<feature type="transmembrane region" description="Helical" evidence="8">
    <location>
        <begin position="103"/>
        <end position="126"/>
    </location>
</feature>
<evidence type="ECO:0000256" key="1">
    <source>
        <dbReference type="ARBA" id="ARBA00004651"/>
    </source>
</evidence>
<feature type="transmembrane region" description="Helical" evidence="8">
    <location>
        <begin position="194"/>
        <end position="220"/>
    </location>
</feature>
<proteinExistence type="predicted"/>
<evidence type="ECO:0000256" key="8">
    <source>
        <dbReference type="SAM" id="Phobius"/>
    </source>
</evidence>
<evidence type="ECO:0000256" key="5">
    <source>
        <dbReference type="ARBA" id="ARBA00022692"/>
    </source>
</evidence>
<sequence>MQKKSEKIIFTLYLLGFLALALTIALLQPLANTPPLFGNPPDEHARYLIPQFICKYGRIPTGLEEEVRIPAYGFSYALYNVFPYIVQGYIMRFVSLFTESEIALLYTARLVNVTFGLLMAVVVYFIGKRVFQDDRFRWLFCFAVTYLPEGLFMHTYVNTDSCCMLSTAMMVYALICVYRDGINVRNSLWMSAGIILCALSYYNAYGYIVSCILLFVMFFLQKKESGGYFYDWKKMLKYGCFIAAVVLIGIGWWFIRSYIVLDGDLLGLATREKMAIQYAVESVNPLTMQTYHSMGYTVFEMFRERYTLSGLFHSFVGAFGSMSIYGSIWLYRAYKVFFAAGIVGALLYLIRYKKRRKISGREWFFHINMLYCIFMPVFLTIYYAYTTDYQNQGRYLLPALIPLMYYMTKGIQKLSEISFRGRTFPRWLVNAGIAVCFLIIIGGAIEMVYVRALPVYLETGLVLE</sequence>
<dbReference type="GO" id="GO:0009103">
    <property type="term" value="P:lipopolysaccharide biosynthetic process"/>
    <property type="evidence" value="ECO:0007669"/>
    <property type="project" value="UniProtKB-ARBA"/>
</dbReference>
<dbReference type="GO" id="GO:0005886">
    <property type="term" value="C:plasma membrane"/>
    <property type="evidence" value="ECO:0007669"/>
    <property type="project" value="UniProtKB-SubCell"/>
</dbReference>
<dbReference type="GO" id="GO:0016763">
    <property type="term" value="F:pentosyltransferase activity"/>
    <property type="evidence" value="ECO:0007669"/>
    <property type="project" value="TreeGrafter"/>
</dbReference>
<gene>
    <name evidence="9" type="ORF">FYJ59_03680</name>
</gene>
<keyword evidence="3" id="KW-0328">Glycosyltransferase</keyword>
<keyword evidence="2" id="KW-1003">Cell membrane</keyword>
<dbReference type="Proteomes" id="UP000476055">
    <property type="component" value="Unassembled WGS sequence"/>
</dbReference>
<feature type="transmembrane region" description="Helical" evidence="8">
    <location>
        <begin position="235"/>
        <end position="255"/>
    </location>
</feature>
<reference evidence="9 10" key="1">
    <citation type="submission" date="2019-08" db="EMBL/GenBank/DDBJ databases">
        <title>In-depth cultivation of the pig gut microbiome towards novel bacterial diversity and tailored functional studies.</title>
        <authorList>
            <person name="Wylensek D."/>
            <person name="Hitch T.C.A."/>
            <person name="Clavel T."/>
        </authorList>
    </citation>
    <scope>NUCLEOTIDE SEQUENCE [LARGE SCALE GENOMIC DNA]</scope>
    <source>
        <strain evidence="9 10">WCA3-601-WT-6H</strain>
    </source>
</reference>
<comment type="caution">
    <text evidence="9">The sequence shown here is derived from an EMBL/GenBank/DDBJ whole genome shotgun (WGS) entry which is preliminary data.</text>
</comment>
<evidence type="ECO:0000313" key="9">
    <source>
        <dbReference type="EMBL" id="MST57348.1"/>
    </source>
</evidence>
<feature type="transmembrane region" description="Helical" evidence="8">
    <location>
        <begin position="427"/>
        <end position="450"/>
    </location>
</feature>
<evidence type="ECO:0008006" key="11">
    <source>
        <dbReference type="Google" id="ProtNLM"/>
    </source>
</evidence>
<feature type="transmembrane region" description="Helical" evidence="8">
    <location>
        <begin position="334"/>
        <end position="351"/>
    </location>
</feature>
<evidence type="ECO:0000256" key="6">
    <source>
        <dbReference type="ARBA" id="ARBA00022989"/>
    </source>
</evidence>
<dbReference type="InterPro" id="IPR018674">
    <property type="entry name" value="DUF2142_membrane"/>
</dbReference>
<dbReference type="EMBL" id="VUMU01000003">
    <property type="protein sequence ID" value="MST57348.1"/>
    <property type="molecule type" value="Genomic_DNA"/>
</dbReference>
<dbReference type="PANTHER" id="PTHR33908">
    <property type="entry name" value="MANNOSYLTRANSFERASE YKCB-RELATED"/>
    <property type="match status" value="1"/>
</dbReference>
<keyword evidence="6 8" id="KW-1133">Transmembrane helix</keyword>
<organism evidence="9 10">
    <name type="scientific">Waltera intestinalis</name>
    <dbReference type="NCBI Taxonomy" id="2606635"/>
    <lineage>
        <taxon>Bacteria</taxon>
        <taxon>Bacillati</taxon>
        <taxon>Bacillota</taxon>
        <taxon>Clostridia</taxon>
        <taxon>Lachnospirales</taxon>
        <taxon>Lachnospiraceae</taxon>
        <taxon>Waltera</taxon>
    </lineage>
</organism>
<evidence type="ECO:0000313" key="10">
    <source>
        <dbReference type="Proteomes" id="UP000476055"/>
    </source>
</evidence>
<accession>A0A6L5YHF1</accession>
<feature type="transmembrane region" description="Helical" evidence="8">
    <location>
        <begin position="12"/>
        <end position="31"/>
    </location>
</feature>
<protein>
    <recommendedName>
        <fullName evidence="11">Glycosyltransferase RgtA/B/C/D-like domain-containing protein</fullName>
    </recommendedName>
</protein>